<proteinExistence type="predicted"/>
<reference evidence="1" key="1">
    <citation type="submission" date="2021-03" db="EMBL/GenBank/DDBJ databases">
        <authorList>
            <person name="Peeters C."/>
        </authorList>
    </citation>
    <scope>NUCLEOTIDE SEQUENCE</scope>
    <source>
        <strain evidence="1">LMG 31506</strain>
    </source>
</reference>
<dbReference type="Proteomes" id="UP000672934">
    <property type="component" value="Unassembled WGS sequence"/>
</dbReference>
<dbReference type="EMBL" id="CAJPUY010000006">
    <property type="protein sequence ID" value="CAG2138531.1"/>
    <property type="molecule type" value="Genomic_DNA"/>
</dbReference>
<sequence length="66" mass="7477">MKAGGRRMPGHCRPLRPEGTFYHGKAGFETFSKLKPVFRQARLNGAGLLAPPYGKRFETMLKMLLR</sequence>
<evidence type="ECO:0000313" key="2">
    <source>
        <dbReference type="Proteomes" id="UP000672934"/>
    </source>
</evidence>
<keyword evidence="2" id="KW-1185">Reference proteome</keyword>
<name>A0A916ITR9_9BURK</name>
<comment type="caution">
    <text evidence="1">The sequence shown here is derived from an EMBL/GenBank/DDBJ whole genome shotgun (WGS) entry which is preliminary data.</text>
</comment>
<gene>
    <name evidence="1" type="ORF">LMG31506_01967</name>
</gene>
<protein>
    <submittedName>
        <fullName evidence="1">Uncharacterized protein</fullName>
    </submittedName>
</protein>
<organism evidence="1 2">
    <name type="scientific">Cupriavidus yeoncheonensis</name>
    <dbReference type="NCBI Taxonomy" id="1462994"/>
    <lineage>
        <taxon>Bacteria</taxon>
        <taxon>Pseudomonadati</taxon>
        <taxon>Pseudomonadota</taxon>
        <taxon>Betaproteobacteria</taxon>
        <taxon>Burkholderiales</taxon>
        <taxon>Burkholderiaceae</taxon>
        <taxon>Cupriavidus</taxon>
    </lineage>
</organism>
<evidence type="ECO:0000313" key="1">
    <source>
        <dbReference type="EMBL" id="CAG2138531.1"/>
    </source>
</evidence>
<dbReference type="AlphaFoldDB" id="A0A916ITR9"/>
<accession>A0A916ITR9</accession>